<evidence type="ECO:0000313" key="6">
    <source>
        <dbReference type="Proteomes" id="UP000284605"/>
    </source>
</evidence>
<evidence type="ECO:0000259" key="4">
    <source>
        <dbReference type="PROSITE" id="PS50043"/>
    </source>
</evidence>
<name>A0A418W8U9_9PROT</name>
<evidence type="ECO:0000313" key="5">
    <source>
        <dbReference type="EMBL" id="RJF86437.1"/>
    </source>
</evidence>
<dbReference type="CDD" id="cd06170">
    <property type="entry name" value="LuxR_C_like"/>
    <property type="match status" value="1"/>
</dbReference>
<dbReference type="GO" id="GO:0006355">
    <property type="term" value="P:regulation of DNA-templated transcription"/>
    <property type="evidence" value="ECO:0007669"/>
    <property type="project" value="InterPro"/>
</dbReference>
<dbReference type="PANTHER" id="PTHR44688:SF16">
    <property type="entry name" value="DNA-BINDING TRANSCRIPTIONAL ACTIVATOR DEVR_DOSR"/>
    <property type="match status" value="1"/>
</dbReference>
<evidence type="ECO:0000256" key="3">
    <source>
        <dbReference type="ARBA" id="ARBA00023163"/>
    </source>
</evidence>
<dbReference type="SMART" id="SM00421">
    <property type="entry name" value="HTH_LUXR"/>
    <property type="match status" value="1"/>
</dbReference>
<dbReference type="RefSeq" id="WP_119777075.1">
    <property type="nucleotide sequence ID" value="NZ_QYUK01000011.1"/>
</dbReference>
<evidence type="ECO:0000256" key="2">
    <source>
        <dbReference type="ARBA" id="ARBA00023125"/>
    </source>
</evidence>
<dbReference type="Proteomes" id="UP000284605">
    <property type="component" value="Unassembled WGS sequence"/>
</dbReference>
<dbReference type="EMBL" id="QYUK01000011">
    <property type="protein sequence ID" value="RJF86437.1"/>
    <property type="molecule type" value="Genomic_DNA"/>
</dbReference>
<sequence>MRTPEELIDDIYAAAFLPSLWPRVLDRLTEFAGGFGTVMLTAQGEDLRWIATAAATPIMEEFVSGGWMRHNQRAVRDAAMQHPGFLTNQDMFTPEELDTDPLHVEFLRPRGLGWNFGTTVAVPSGDLIALNTEFRYEHGPVPASVIAAVDPLRPHFARAALISSRLRLEEAATATHTLEALGLPAAVLNHDGRAIAVNSLFDTLAPRIATRADERIVLNTPGPAATMLAQAVATLRQQDGTPRSFPVRGDETGPPLIFHLVPIRREAHDLFAAAAGVLVATPVQQSGTPAASMLQGLFDLSPTEARVARKIAGGQNIEAVAAALGTSRETVRHHLKVVFQKTGTNRQAELVLLLSGAKGFTAA</sequence>
<dbReference type="InterPro" id="IPR016032">
    <property type="entry name" value="Sig_transdc_resp-reg_C-effctor"/>
</dbReference>
<dbReference type="InterPro" id="IPR036388">
    <property type="entry name" value="WH-like_DNA-bd_sf"/>
</dbReference>
<dbReference type="GO" id="GO:0003677">
    <property type="term" value="F:DNA binding"/>
    <property type="evidence" value="ECO:0007669"/>
    <property type="project" value="UniProtKB-KW"/>
</dbReference>
<keyword evidence="6" id="KW-1185">Reference proteome</keyword>
<dbReference type="InterPro" id="IPR000792">
    <property type="entry name" value="Tscrpt_reg_LuxR_C"/>
</dbReference>
<dbReference type="OrthoDB" id="6697591at2"/>
<organism evidence="5 6">
    <name type="scientific">Oleomonas cavernae</name>
    <dbReference type="NCBI Taxonomy" id="2320859"/>
    <lineage>
        <taxon>Bacteria</taxon>
        <taxon>Pseudomonadati</taxon>
        <taxon>Pseudomonadota</taxon>
        <taxon>Alphaproteobacteria</taxon>
        <taxon>Acetobacterales</taxon>
        <taxon>Acetobacteraceae</taxon>
        <taxon>Oleomonas</taxon>
    </lineage>
</organism>
<dbReference type="Pfam" id="PF00196">
    <property type="entry name" value="GerE"/>
    <property type="match status" value="1"/>
</dbReference>
<dbReference type="PANTHER" id="PTHR44688">
    <property type="entry name" value="DNA-BINDING TRANSCRIPTIONAL ACTIVATOR DEVR_DOSR"/>
    <property type="match status" value="1"/>
</dbReference>
<evidence type="ECO:0000256" key="1">
    <source>
        <dbReference type="ARBA" id="ARBA00023015"/>
    </source>
</evidence>
<dbReference type="SUPFAM" id="SSF46894">
    <property type="entry name" value="C-terminal effector domain of the bipartite response regulators"/>
    <property type="match status" value="1"/>
</dbReference>
<keyword evidence="2" id="KW-0238">DNA-binding</keyword>
<protein>
    <submittedName>
        <fullName evidence="5">LuxR family transcriptional regulator</fullName>
    </submittedName>
</protein>
<proteinExistence type="predicted"/>
<dbReference type="AlphaFoldDB" id="A0A418W8U9"/>
<keyword evidence="1" id="KW-0805">Transcription regulation</keyword>
<comment type="caution">
    <text evidence="5">The sequence shown here is derived from an EMBL/GenBank/DDBJ whole genome shotgun (WGS) entry which is preliminary data.</text>
</comment>
<gene>
    <name evidence="5" type="ORF">D3874_04855</name>
</gene>
<feature type="domain" description="HTH luxR-type" evidence="4">
    <location>
        <begin position="293"/>
        <end position="358"/>
    </location>
</feature>
<keyword evidence="3" id="KW-0804">Transcription</keyword>
<dbReference type="PROSITE" id="PS50043">
    <property type="entry name" value="HTH_LUXR_2"/>
    <property type="match status" value="1"/>
</dbReference>
<accession>A0A418W8U9</accession>
<dbReference type="Gene3D" id="1.10.10.10">
    <property type="entry name" value="Winged helix-like DNA-binding domain superfamily/Winged helix DNA-binding domain"/>
    <property type="match status" value="1"/>
</dbReference>
<reference evidence="5 6" key="1">
    <citation type="submission" date="2018-09" db="EMBL/GenBank/DDBJ databases">
        <authorList>
            <person name="Zhu H."/>
        </authorList>
    </citation>
    <scope>NUCLEOTIDE SEQUENCE [LARGE SCALE GENOMIC DNA]</scope>
    <source>
        <strain evidence="5 6">K1W22B-8</strain>
    </source>
</reference>